<evidence type="ECO:0000313" key="5">
    <source>
        <dbReference type="Proteomes" id="UP000308671"/>
    </source>
</evidence>
<evidence type="ECO:0000313" key="4">
    <source>
        <dbReference type="EMBL" id="THV52155.1"/>
    </source>
</evidence>
<keyword evidence="5" id="KW-1185">Reference proteome</keyword>
<dbReference type="Gene3D" id="3.40.50.300">
    <property type="entry name" value="P-loop containing nucleotide triphosphate hydrolases"/>
    <property type="match status" value="1"/>
</dbReference>
<dbReference type="SUPFAM" id="SSF48452">
    <property type="entry name" value="TPR-like"/>
    <property type="match status" value="1"/>
</dbReference>
<dbReference type="Pfam" id="PF24809">
    <property type="entry name" value="DUF7708"/>
    <property type="match status" value="1"/>
</dbReference>
<dbReference type="Pfam" id="PF13424">
    <property type="entry name" value="TPR_12"/>
    <property type="match status" value="1"/>
</dbReference>
<dbReference type="InterPro" id="IPR002182">
    <property type="entry name" value="NB-ARC"/>
</dbReference>
<dbReference type="InterPro" id="IPR056681">
    <property type="entry name" value="DUF7779"/>
</dbReference>
<feature type="domain" description="DUF7779" evidence="3">
    <location>
        <begin position="508"/>
        <end position="588"/>
    </location>
</feature>
<protein>
    <submittedName>
        <fullName evidence="4">Uncharacterized protein</fullName>
    </submittedName>
</protein>
<gene>
    <name evidence="4" type="ORF">BGAL_0087g00150</name>
</gene>
<name>A0A4S8R7A6_9HELO</name>
<comment type="caution">
    <text evidence="4">The sequence shown here is derived from an EMBL/GenBank/DDBJ whole genome shotgun (WGS) entry which is preliminary data.</text>
</comment>
<dbReference type="PRINTS" id="PR00364">
    <property type="entry name" value="DISEASERSIST"/>
</dbReference>
<evidence type="ECO:0000259" key="1">
    <source>
        <dbReference type="Pfam" id="PF00931"/>
    </source>
</evidence>
<proteinExistence type="predicted"/>
<evidence type="ECO:0000259" key="2">
    <source>
        <dbReference type="Pfam" id="PF24809"/>
    </source>
</evidence>
<evidence type="ECO:0000259" key="3">
    <source>
        <dbReference type="Pfam" id="PF25000"/>
    </source>
</evidence>
<dbReference type="Proteomes" id="UP000308671">
    <property type="component" value="Unassembled WGS sequence"/>
</dbReference>
<dbReference type="OrthoDB" id="6161812at2759"/>
<accession>A0A4S8R7A6</accession>
<dbReference type="Pfam" id="PF00931">
    <property type="entry name" value="NB-ARC"/>
    <property type="match status" value="1"/>
</dbReference>
<dbReference type="SUPFAM" id="SSF52540">
    <property type="entry name" value="P-loop containing nucleoside triphosphate hydrolases"/>
    <property type="match status" value="1"/>
</dbReference>
<dbReference type="InterPro" id="IPR011990">
    <property type="entry name" value="TPR-like_helical_dom_sf"/>
</dbReference>
<dbReference type="EMBL" id="PQXL01000087">
    <property type="protein sequence ID" value="THV52155.1"/>
    <property type="molecule type" value="Genomic_DNA"/>
</dbReference>
<dbReference type="InterPro" id="IPR056125">
    <property type="entry name" value="DUF7708"/>
</dbReference>
<feature type="domain" description="DUF7708" evidence="2">
    <location>
        <begin position="101"/>
        <end position="213"/>
    </location>
</feature>
<organism evidence="4 5">
    <name type="scientific">Botrytis galanthina</name>
    <dbReference type="NCBI Taxonomy" id="278940"/>
    <lineage>
        <taxon>Eukaryota</taxon>
        <taxon>Fungi</taxon>
        <taxon>Dikarya</taxon>
        <taxon>Ascomycota</taxon>
        <taxon>Pezizomycotina</taxon>
        <taxon>Leotiomycetes</taxon>
        <taxon>Helotiales</taxon>
        <taxon>Sclerotiniaceae</taxon>
        <taxon>Botrytis</taxon>
    </lineage>
</organism>
<dbReference type="GO" id="GO:0043531">
    <property type="term" value="F:ADP binding"/>
    <property type="evidence" value="ECO:0007669"/>
    <property type="project" value="InterPro"/>
</dbReference>
<feature type="domain" description="NB-ARC" evidence="1">
    <location>
        <begin position="281"/>
        <end position="434"/>
    </location>
</feature>
<dbReference type="Pfam" id="PF25000">
    <property type="entry name" value="DUF7779"/>
    <property type="match status" value="1"/>
</dbReference>
<dbReference type="AlphaFoldDB" id="A0A4S8R7A6"/>
<dbReference type="PANTHER" id="PTHR35205:SF1">
    <property type="entry name" value="ZU5 DOMAIN-CONTAINING PROTEIN"/>
    <property type="match status" value="1"/>
</dbReference>
<dbReference type="InterPro" id="IPR027417">
    <property type="entry name" value="P-loop_NTPase"/>
</dbReference>
<dbReference type="PANTHER" id="PTHR35205">
    <property type="entry name" value="NB-ARC AND TPR DOMAIN PROTEIN"/>
    <property type="match status" value="1"/>
</dbReference>
<sequence length="973" mass="110893">MAATTKPSLFENSREEASSYCAVKWNEALDVCRRNLNDQDEEQLERIKTCDDLIESLSTFQTLIVHTKASIVQLLCDSLQPLHSFVTLLAATLATTNIQAAIIWGIISLVIQAASATDTLLPETLEMLKDLGHDLEIFRIYESTFAENSQMGNELMDIFVEIITFWTQAIYFLRRNRHSTVNSQAWPQVHRKFEESSKRIKKRCQQIKEKVAALMAVDSQRPAVLLKELDRLGLISLSGNVASVPENKSLFPCDNIPFTPNPHFLGRQEELNHIRSHFGDLLTSKTFCSFALYGTGGIGKTQTALSYAHEQVAHGISAVLWLNCETGLSLAQSFYEVADMLQLEGISQDINTNQNRFLVLKWLRKISVPWLVVMDNVESLPLIRNAWPVASHGAVLVTSRNSIVSIDPAAAGMEIRVFRDESGADLLTNLIGRAEYSEQERHSACLLSARLGGLPLALAVMASQIRLRGRSITNFLTLYEKHSRQLNKEKRGIEAYYSRSLETCWQTAFEYLTDDARKLMEIIAHVGPDHIPEALFKQNNLPEDFCFCRDDWAFTEALEQLLSMSLVRQDVDRNMLYIHRLIQEEFRNWIGRDGRYVAFRSTSQLLNIAFPKLINGLSMRPVWPECKLYAAHVLILCARYEEDRYEPKAEDEFEAFLQLSTSIGWYLMECGAWEEELELMRTAMRLCTDKEGLVYANLANSLGEMECERGHIEAAHEYMDKSLEIRRRLLPPNHEEVANGLNNYGNIILQNLDTGDCEKALKYYEECIRINMQCPESHNRKFLHIPHTNIARLLRVTKDYAGSIRHAELSRKYSIDFLGPGNHFDGLADYHVGNAHYDQGLYDDAERHWKQALSCFTQESETHPTTIAAKLKLSCIAIKRKQYDIAILQSTSNDLSKILIIAQLNESSKGDKGETARVLRKLAEAYELNGDQEQGSNYKLQAETIRKQIQGARFEKLPDEDQSYAMMSFHAFW</sequence>
<dbReference type="Pfam" id="PF13374">
    <property type="entry name" value="TPR_10"/>
    <property type="match status" value="1"/>
</dbReference>
<reference evidence="4 5" key="1">
    <citation type="submission" date="2017-12" db="EMBL/GenBank/DDBJ databases">
        <title>Comparative genomics of Botrytis spp.</title>
        <authorList>
            <person name="Valero-Jimenez C.A."/>
            <person name="Tapia P."/>
            <person name="Veloso J."/>
            <person name="Silva-Moreno E."/>
            <person name="Staats M."/>
            <person name="Valdes J.H."/>
            <person name="Van Kan J.A.L."/>
        </authorList>
    </citation>
    <scope>NUCLEOTIDE SEQUENCE [LARGE SCALE GENOMIC DNA]</scope>
    <source>
        <strain evidence="4 5">MUCL435</strain>
    </source>
</reference>
<dbReference type="Gene3D" id="1.25.40.10">
    <property type="entry name" value="Tetratricopeptide repeat domain"/>
    <property type="match status" value="2"/>
</dbReference>